<reference evidence="7" key="1">
    <citation type="journal article" date="2020" name="mSystems">
        <title>Genome- and Community-Level Interaction Insights into Carbon Utilization and Element Cycling Functions of Hydrothermarchaeota in Hydrothermal Sediment.</title>
        <authorList>
            <person name="Zhou Z."/>
            <person name="Liu Y."/>
            <person name="Xu W."/>
            <person name="Pan J."/>
            <person name="Luo Z.H."/>
            <person name="Li M."/>
        </authorList>
    </citation>
    <scope>NUCLEOTIDE SEQUENCE [LARGE SCALE GENOMIC DNA]</scope>
    <source>
        <strain evidence="7">SpSt-776</strain>
    </source>
</reference>
<keyword evidence="4" id="KW-0804">Transcription</keyword>
<evidence type="ECO:0000256" key="5">
    <source>
        <dbReference type="PROSITE-ProRule" id="PRU00169"/>
    </source>
</evidence>
<protein>
    <submittedName>
        <fullName evidence="7">Response regulator</fullName>
    </submittedName>
</protein>
<evidence type="ECO:0000259" key="6">
    <source>
        <dbReference type="PROSITE" id="PS50110"/>
    </source>
</evidence>
<keyword evidence="3" id="KW-0805">Transcription regulation</keyword>
<dbReference type="EMBL" id="DTHB01000016">
    <property type="protein sequence ID" value="HGB14043.1"/>
    <property type="molecule type" value="Genomic_DNA"/>
</dbReference>
<evidence type="ECO:0000256" key="1">
    <source>
        <dbReference type="ARBA" id="ARBA00022553"/>
    </source>
</evidence>
<accession>A0A7C3SHV8</accession>
<feature type="modified residue" description="4-aspartylphosphate" evidence="5">
    <location>
        <position position="54"/>
    </location>
</feature>
<dbReference type="SMART" id="SM00448">
    <property type="entry name" value="REC"/>
    <property type="match status" value="1"/>
</dbReference>
<comment type="caution">
    <text evidence="7">The sequence shown here is derived from an EMBL/GenBank/DDBJ whole genome shotgun (WGS) entry which is preliminary data.</text>
</comment>
<name>A0A7C3SHV8_9BACT</name>
<keyword evidence="1 5" id="KW-0597">Phosphoprotein</keyword>
<dbReference type="PANTHER" id="PTHR44591">
    <property type="entry name" value="STRESS RESPONSE REGULATOR PROTEIN 1"/>
    <property type="match status" value="1"/>
</dbReference>
<dbReference type="Pfam" id="PF00072">
    <property type="entry name" value="Response_reg"/>
    <property type="match status" value="1"/>
</dbReference>
<evidence type="ECO:0000313" key="7">
    <source>
        <dbReference type="EMBL" id="HGB14043.1"/>
    </source>
</evidence>
<organism evidence="7">
    <name type="scientific">Desulfobacca acetoxidans</name>
    <dbReference type="NCBI Taxonomy" id="60893"/>
    <lineage>
        <taxon>Bacteria</taxon>
        <taxon>Pseudomonadati</taxon>
        <taxon>Thermodesulfobacteriota</taxon>
        <taxon>Desulfobaccia</taxon>
        <taxon>Desulfobaccales</taxon>
        <taxon>Desulfobaccaceae</taxon>
        <taxon>Desulfobacca</taxon>
    </lineage>
</organism>
<dbReference type="Gene3D" id="3.40.50.2300">
    <property type="match status" value="1"/>
</dbReference>
<dbReference type="InterPro" id="IPR050595">
    <property type="entry name" value="Bact_response_regulator"/>
</dbReference>
<dbReference type="InterPro" id="IPR011006">
    <property type="entry name" value="CheY-like_superfamily"/>
</dbReference>
<evidence type="ECO:0000256" key="2">
    <source>
        <dbReference type="ARBA" id="ARBA00023012"/>
    </source>
</evidence>
<feature type="domain" description="Response regulatory" evidence="6">
    <location>
        <begin position="5"/>
        <end position="119"/>
    </location>
</feature>
<gene>
    <name evidence="7" type="ORF">ENV62_02225</name>
</gene>
<dbReference type="PROSITE" id="PS50110">
    <property type="entry name" value="RESPONSE_REGULATORY"/>
    <property type="match status" value="1"/>
</dbReference>
<dbReference type="FunFam" id="3.40.50.2300:FF:000018">
    <property type="entry name" value="DNA-binding transcriptional regulator NtrC"/>
    <property type="match status" value="1"/>
</dbReference>
<dbReference type="AlphaFoldDB" id="A0A7C3SHV8"/>
<proteinExistence type="predicted"/>
<dbReference type="SUPFAM" id="SSF52172">
    <property type="entry name" value="CheY-like"/>
    <property type="match status" value="1"/>
</dbReference>
<evidence type="ECO:0000256" key="4">
    <source>
        <dbReference type="ARBA" id="ARBA00023163"/>
    </source>
</evidence>
<dbReference type="InterPro" id="IPR001789">
    <property type="entry name" value="Sig_transdc_resp-reg_receiver"/>
</dbReference>
<sequence length="129" mass="14679">MEKFRVLVVDDEEDFLETIVKRLRDRDLEATGVLSGEQALQFLESQDVDVVVLDVRMPGMDGIETLKEIKKRKPTVEVIMLTGHASVESGIQGMQLGAFDYVMKPVPLDELLDKMRQAYERKLIQEGRA</sequence>
<evidence type="ECO:0000256" key="3">
    <source>
        <dbReference type="ARBA" id="ARBA00023015"/>
    </source>
</evidence>
<keyword evidence="2" id="KW-0902">Two-component regulatory system</keyword>
<dbReference type="GO" id="GO:0000160">
    <property type="term" value="P:phosphorelay signal transduction system"/>
    <property type="evidence" value="ECO:0007669"/>
    <property type="project" value="UniProtKB-KW"/>
</dbReference>
<dbReference type="PANTHER" id="PTHR44591:SF14">
    <property type="entry name" value="PROTEIN PILG"/>
    <property type="match status" value="1"/>
</dbReference>